<evidence type="ECO:0000256" key="1">
    <source>
        <dbReference type="SAM" id="Coils"/>
    </source>
</evidence>
<evidence type="ECO:0000313" key="2">
    <source>
        <dbReference type="EMBL" id="OMJ82330.1"/>
    </source>
</evidence>
<dbReference type="AlphaFoldDB" id="A0A1R2C028"/>
<comment type="caution">
    <text evidence="2">The sequence shown here is derived from an EMBL/GenBank/DDBJ whole genome shotgun (WGS) entry which is preliminary data.</text>
</comment>
<dbReference type="OrthoDB" id="10619707at2759"/>
<organism evidence="2 3">
    <name type="scientific">Stentor coeruleus</name>
    <dbReference type="NCBI Taxonomy" id="5963"/>
    <lineage>
        <taxon>Eukaryota</taxon>
        <taxon>Sar</taxon>
        <taxon>Alveolata</taxon>
        <taxon>Ciliophora</taxon>
        <taxon>Postciliodesmatophora</taxon>
        <taxon>Heterotrichea</taxon>
        <taxon>Heterotrichida</taxon>
        <taxon>Stentoridae</taxon>
        <taxon>Stentor</taxon>
    </lineage>
</organism>
<accession>A0A1R2C028</accession>
<dbReference type="Proteomes" id="UP000187209">
    <property type="component" value="Unassembled WGS sequence"/>
</dbReference>
<protein>
    <submittedName>
        <fullName evidence="2">Uncharacterized protein</fullName>
    </submittedName>
</protein>
<reference evidence="2 3" key="1">
    <citation type="submission" date="2016-11" db="EMBL/GenBank/DDBJ databases">
        <title>The macronuclear genome of Stentor coeruleus: a giant cell with tiny introns.</title>
        <authorList>
            <person name="Slabodnick M."/>
            <person name="Ruby J.G."/>
            <person name="Reiff S.B."/>
            <person name="Swart E.C."/>
            <person name="Gosai S."/>
            <person name="Prabakaran S."/>
            <person name="Witkowska E."/>
            <person name="Larue G.E."/>
            <person name="Fisher S."/>
            <person name="Freeman R.M."/>
            <person name="Gunawardena J."/>
            <person name="Chu W."/>
            <person name="Stover N.A."/>
            <person name="Gregory B.D."/>
            <person name="Nowacki M."/>
            <person name="Derisi J."/>
            <person name="Roy S.W."/>
            <person name="Marshall W.F."/>
            <person name="Sood P."/>
        </authorList>
    </citation>
    <scope>NUCLEOTIDE SEQUENCE [LARGE SCALE GENOMIC DNA]</scope>
    <source>
        <strain evidence="2">WM001</strain>
    </source>
</reference>
<keyword evidence="3" id="KW-1185">Reference proteome</keyword>
<gene>
    <name evidence="2" type="ORF">SteCoe_16989</name>
</gene>
<keyword evidence="1" id="KW-0175">Coiled coil</keyword>
<dbReference type="EMBL" id="MPUH01000344">
    <property type="protein sequence ID" value="OMJ82330.1"/>
    <property type="molecule type" value="Genomic_DNA"/>
</dbReference>
<name>A0A1R2C028_9CILI</name>
<feature type="coiled-coil region" evidence="1">
    <location>
        <begin position="136"/>
        <end position="163"/>
    </location>
</feature>
<sequence>MHRPSKSYNPARSGVSAESPDIFHLNHVTVLDIETKKKAIAGKDKFPGVFYSDLKRNNAVVKSRFIYEDYTNDQNFSFDTLKFNERLDLLKDEGRIRCKTPFFQKWKKQQETCEKFKIFQGEYTLVANQPKMPRLLEGKIETLQNLLRKKHNFKKQLPKQKSESDTVRFLTAEKKYRKHIYQVPELNSKEVISREIDFFENKLALIPERKRWCYELNMKLK</sequence>
<proteinExistence type="predicted"/>
<evidence type="ECO:0000313" key="3">
    <source>
        <dbReference type="Proteomes" id="UP000187209"/>
    </source>
</evidence>